<keyword evidence="2 5" id="KW-0812">Transmembrane</keyword>
<evidence type="ECO:0000256" key="2">
    <source>
        <dbReference type="ARBA" id="ARBA00022692"/>
    </source>
</evidence>
<dbReference type="Proteomes" id="UP000033163">
    <property type="component" value="Chromosome I"/>
</dbReference>
<evidence type="ECO:0000256" key="3">
    <source>
        <dbReference type="ARBA" id="ARBA00022989"/>
    </source>
</evidence>
<proteinExistence type="predicted"/>
<dbReference type="KEGG" id="pri:PRIO_4923"/>
<dbReference type="GO" id="GO:0140359">
    <property type="term" value="F:ABC-type transporter activity"/>
    <property type="evidence" value="ECO:0007669"/>
    <property type="project" value="InterPro"/>
</dbReference>
<protein>
    <recommendedName>
        <fullName evidence="6">ABC-2 type transporter transmembrane domain-containing protein</fullName>
    </recommendedName>
</protein>
<evidence type="ECO:0000256" key="5">
    <source>
        <dbReference type="SAM" id="Phobius"/>
    </source>
</evidence>
<dbReference type="InterPro" id="IPR013525">
    <property type="entry name" value="ABC2_TM"/>
</dbReference>
<evidence type="ECO:0000256" key="1">
    <source>
        <dbReference type="ARBA" id="ARBA00004141"/>
    </source>
</evidence>
<name>A0A0E4HG88_9BACL</name>
<evidence type="ECO:0000313" key="8">
    <source>
        <dbReference type="Proteomes" id="UP000033163"/>
    </source>
</evidence>
<accession>A0A0E4HG88</accession>
<feature type="transmembrane region" description="Helical" evidence="5">
    <location>
        <begin position="7"/>
        <end position="28"/>
    </location>
</feature>
<dbReference type="GO" id="GO:0016020">
    <property type="term" value="C:membrane"/>
    <property type="evidence" value="ECO:0007669"/>
    <property type="project" value="UniProtKB-SubCell"/>
</dbReference>
<dbReference type="AlphaFoldDB" id="A0A0E4HG88"/>
<feature type="transmembrane region" description="Helical" evidence="5">
    <location>
        <begin position="275"/>
        <end position="297"/>
    </location>
</feature>
<feature type="domain" description="ABC-2 type transporter transmembrane" evidence="6">
    <location>
        <begin position="14"/>
        <end position="376"/>
    </location>
</feature>
<dbReference type="Pfam" id="PF12698">
    <property type="entry name" value="ABC2_membrane_3"/>
    <property type="match status" value="1"/>
</dbReference>
<sequence length="385" mass="41941">MSLLKSKLIVTLPVIVIAVIFIFSLAMIPSLNPAPRNLPIAIVNEDQGLATPEVNTGGMIVSEIQSETWANPDGEPAVKWIEVGSEAEVKAGLDNQKYYAALVISKGFSEKQASLMTPDPSSPRVQIYINQGMNASASSMAGQMLNQAVHGMNEKLGAELLAAIGQQGGMLSTKQAAALASPIVSETINVNAKGTRNGNGNSPVLMLQPLWMASLIGNVVFLLVKNKQNYMNRKERVRANIIQIIWGTVIALAAGFSFTWFAGSLGVHISHFTDTAIFLAIAYLAFFLMIAAVFAWIGLKGMIIFVLLLFFGAPLLSFGPEFLSPFYRDWILSWLPMRYMVDGLRELLFFGQRLRMNHPTVILIWIGIGGLLVLLASAFRRSRAA</sequence>
<keyword evidence="4 5" id="KW-0472">Membrane</keyword>
<keyword evidence="3 5" id="KW-1133">Transmembrane helix</keyword>
<organism evidence="7 8">
    <name type="scientific">Paenibacillus riograndensis SBR5</name>
    <dbReference type="NCBI Taxonomy" id="1073571"/>
    <lineage>
        <taxon>Bacteria</taxon>
        <taxon>Bacillati</taxon>
        <taxon>Bacillota</taxon>
        <taxon>Bacilli</taxon>
        <taxon>Bacillales</taxon>
        <taxon>Paenibacillaceae</taxon>
        <taxon>Paenibacillus</taxon>
        <taxon>Paenibacillus sonchi group</taxon>
    </lineage>
</organism>
<dbReference type="InterPro" id="IPR051328">
    <property type="entry name" value="T7SS_ABC-Transporter"/>
</dbReference>
<dbReference type="Gene3D" id="3.40.1710.10">
    <property type="entry name" value="abc type-2 transporter like domain"/>
    <property type="match status" value="1"/>
</dbReference>
<reference evidence="8" key="1">
    <citation type="submission" date="2015-03" db="EMBL/GenBank/DDBJ databases">
        <authorList>
            <person name="Wibberg D."/>
        </authorList>
    </citation>
    <scope>NUCLEOTIDE SEQUENCE [LARGE SCALE GENOMIC DNA]</scope>
</reference>
<feature type="transmembrane region" description="Helical" evidence="5">
    <location>
        <begin position="360"/>
        <end position="379"/>
    </location>
</feature>
<dbReference type="RefSeq" id="WP_020429113.1">
    <property type="nucleotide sequence ID" value="NZ_AGBD01000761.1"/>
</dbReference>
<evidence type="ECO:0000259" key="6">
    <source>
        <dbReference type="Pfam" id="PF12698"/>
    </source>
</evidence>
<dbReference type="PANTHER" id="PTHR43077">
    <property type="entry name" value="TRANSPORT PERMEASE YVFS-RELATED"/>
    <property type="match status" value="1"/>
</dbReference>
<feature type="transmembrane region" description="Helical" evidence="5">
    <location>
        <begin position="244"/>
        <end position="263"/>
    </location>
</feature>
<feature type="transmembrane region" description="Helical" evidence="5">
    <location>
        <begin position="205"/>
        <end position="224"/>
    </location>
</feature>
<evidence type="ECO:0000256" key="4">
    <source>
        <dbReference type="ARBA" id="ARBA00023136"/>
    </source>
</evidence>
<dbReference type="PATRIC" id="fig|1073571.4.peg.5286"/>
<evidence type="ECO:0000313" key="7">
    <source>
        <dbReference type="EMBL" id="CQR57325.1"/>
    </source>
</evidence>
<gene>
    <name evidence="7" type="ORF">PRIO_4923</name>
</gene>
<comment type="subcellular location">
    <subcellularLocation>
        <location evidence="1">Membrane</location>
        <topology evidence="1">Multi-pass membrane protein</topology>
    </subcellularLocation>
</comment>
<dbReference type="EMBL" id="LN831776">
    <property type="protein sequence ID" value="CQR57325.1"/>
    <property type="molecule type" value="Genomic_DNA"/>
</dbReference>
<feature type="transmembrane region" description="Helical" evidence="5">
    <location>
        <begin position="304"/>
        <end position="327"/>
    </location>
</feature>
<dbReference type="PANTHER" id="PTHR43077:SF5">
    <property type="entry name" value="PHAGE INFECTION PROTEIN"/>
    <property type="match status" value="1"/>
</dbReference>
<dbReference type="STRING" id="483937.AMQ84_15660"/>
<dbReference type="HOGENOM" id="CLU_052634_0_0_9"/>